<sequence>MHTTTRSGGAVRLTGRPGTSQGPRSRGHSFRTVEERPGRAGAEIPHVLDVAERGFAALTRGPAPLTVDGAALGHGLPARLIGLDELRAILLHPATTPETRDLVWRDLVTRARRHGPAWVVGCVGVALPGLKAAVRDHLAHLDTGAEAGTGRVAGDLLAAFFHALPRIDLDRPRIAQRLVSRSVKAVVRADQAHVRTVRVDPSVMAALEPAANSTSGHPEMLLDAAARQGVITAEEAELIAVTRLERVPPAVLAERSGTSYEALMKRRRRAEMRLVAAMRRDDGLRDDYEYLMSTTGV</sequence>
<reference evidence="2 3" key="1">
    <citation type="submission" date="2018-10" db="EMBL/GenBank/DDBJ databases">
        <title>Genomic Encyclopedia of Archaeal and Bacterial Type Strains, Phase II (KMG-II): from individual species to whole genera.</title>
        <authorList>
            <person name="Goeker M."/>
        </authorList>
    </citation>
    <scope>NUCLEOTIDE SEQUENCE [LARGE SCALE GENOMIC DNA]</scope>
    <source>
        <strain evidence="2 3">DSM 43383</strain>
    </source>
</reference>
<name>A0A495Q9Z4_9ACTN</name>
<keyword evidence="3" id="KW-1185">Reference proteome</keyword>
<comment type="caution">
    <text evidence="2">The sequence shown here is derived from an EMBL/GenBank/DDBJ whole genome shotgun (WGS) entry which is preliminary data.</text>
</comment>
<accession>A0A495Q9Z4</accession>
<dbReference type="OrthoDB" id="4164470at2"/>
<organism evidence="2 3">
    <name type="scientific">Actinomadura pelletieri DSM 43383</name>
    <dbReference type="NCBI Taxonomy" id="1120940"/>
    <lineage>
        <taxon>Bacteria</taxon>
        <taxon>Bacillati</taxon>
        <taxon>Actinomycetota</taxon>
        <taxon>Actinomycetes</taxon>
        <taxon>Streptosporangiales</taxon>
        <taxon>Thermomonosporaceae</taxon>
        <taxon>Actinomadura</taxon>
    </lineage>
</organism>
<dbReference type="AlphaFoldDB" id="A0A495Q9Z4"/>
<feature type="region of interest" description="Disordered" evidence="1">
    <location>
        <begin position="1"/>
        <end position="38"/>
    </location>
</feature>
<proteinExistence type="predicted"/>
<evidence type="ECO:0000313" key="2">
    <source>
        <dbReference type="EMBL" id="RKS68309.1"/>
    </source>
</evidence>
<evidence type="ECO:0000256" key="1">
    <source>
        <dbReference type="SAM" id="MobiDB-lite"/>
    </source>
</evidence>
<dbReference type="RefSeq" id="WP_121438224.1">
    <property type="nucleotide sequence ID" value="NZ_RBWU01000008.1"/>
</dbReference>
<dbReference type="Proteomes" id="UP000274601">
    <property type="component" value="Unassembled WGS sequence"/>
</dbReference>
<gene>
    <name evidence="2" type="ORF">BZB76_6571</name>
</gene>
<evidence type="ECO:0000313" key="3">
    <source>
        <dbReference type="Proteomes" id="UP000274601"/>
    </source>
</evidence>
<protein>
    <recommendedName>
        <fullName evidence="4">DNA-directed RNA polymerase specialized sigma24 family protein</fullName>
    </recommendedName>
</protein>
<evidence type="ECO:0008006" key="4">
    <source>
        <dbReference type="Google" id="ProtNLM"/>
    </source>
</evidence>
<dbReference type="EMBL" id="RBWU01000008">
    <property type="protein sequence ID" value="RKS68309.1"/>
    <property type="molecule type" value="Genomic_DNA"/>
</dbReference>